<evidence type="ECO:0000313" key="2">
    <source>
        <dbReference type="Proteomes" id="UP001156441"/>
    </source>
</evidence>
<reference evidence="1 2" key="1">
    <citation type="submission" date="2021-02" db="EMBL/GenBank/DDBJ databases">
        <title>Actinophytocola xerophila sp. nov., isolated from soil of cotton cropping field.</title>
        <authorList>
            <person name="Huang R."/>
            <person name="Chen X."/>
            <person name="Ge X."/>
            <person name="Liu W."/>
        </authorList>
    </citation>
    <scope>NUCLEOTIDE SEQUENCE [LARGE SCALE GENOMIC DNA]</scope>
    <source>
        <strain evidence="1 2">S1-96</strain>
    </source>
</reference>
<protein>
    <recommendedName>
        <fullName evidence="3">PH domain-containing protein</fullName>
    </recommendedName>
</protein>
<proteinExistence type="predicted"/>
<sequence length="124" mass="13429">MTEVEIRGDTLVVRLTGFLGLVMWPSRLTVPLSAVREAGPGQRIADAGSGGHFRGMMIFVPWLISVGSFVQRGRRVFWSVVGRDRSNTVVVELTGQKYARLVLQVADPGAVLDALAGARVPVVR</sequence>
<keyword evidence="2" id="KW-1185">Reference proteome</keyword>
<gene>
    <name evidence="1" type="ORF">JT362_16625</name>
</gene>
<evidence type="ECO:0008006" key="3">
    <source>
        <dbReference type="Google" id="ProtNLM"/>
    </source>
</evidence>
<organism evidence="1 2">
    <name type="scientific">Actinophytocola gossypii</name>
    <dbReference type="NCBI Taxonomy" id="2812003"/>
    <lineage>
        <taxon>Bacteria</taxon>
        <taxon>Bacillati</taxon>
        <taxon>Actinomycetota</taxon>
        <taxon>Actinomycetes</taxon>
        <taxon>Pseudonocardiales</taxon>
        <taxon>Pseudonocardiaceae</taxon>
    </lineage>
</organism>
<name>A0ABT2JA41_9PSEU</name>
<comment type="caution">
    <text evidence="1">The sequence shown here is derived from an EMBL/GenBank/DDBJ whole genome shotgun (WGS) entry which is preliminary data.</text>
</comment>
<dbReference type="EMBL" id="JAFFZE010000014">
    <property type="protein sequence ID" value="MCT2584744.1"/>
    <property type="molecule type" value="Genomic_DNA"/>
</dbReference>
<dbReference type="RefSeq" id="WP_260192148.1">
    <property type="nucleotide sequence ID" value="NZ_JAFFZE010000014.1"/>
</dbReference>
<evidence type="ECO:0000313" key="1">
    <source>
        <dbReference type="EMBL" id="MCT2584744.1"/>
    </source>
</evidence>
<dbReference type="Proteomes" id="UP001156441">
    <property type="component" value="Unassembled WGS sequence"/>
</dbReference>
<accession>A0ABT2JA41</accession>